<evidence type="ECO:0000256" key="11">
    <source>
        <dbReference type="HAMAP-Rule" id="MF_01635"/>
    </source>
</evidence>
<gene>
    <name evidence="11 13" type="primary">ubiA</name>
    <name evidence="13" type="ORF">V3328_06170</name>
</gene>
<evidence type="ECO:0000256" key="4">
    <source>
        <dbReference type="ARBA" id="ARBA00022475"/>
    </source>
</evidence>
<dbReference type="GO" id="GO:0006744">
    <property type="term" value="P:ubiquinone biosynthetic process"/>
    <property type="evidence" value="ECO:0007669"/>
    <property type="project" value="UniProtKB-UniRule"/>
</dbReference>
<dbReference type="PANTHER" id="PTHR11048:SF28">
    <property type="entry name" value="4-HYDROXYBENZOATE POLYPRENYLTRANSFERASE, MITOCHONDRIAL"/>
    <property type="match status" value="1"/>
</dbReference>
<dbReference type="CDD" id="cd13959">
    <property type="entry name" value="PT_UbiA_COQ2"/>
    <property type="match status" value="1"/>
</dbReference>
<comment type="catalytic activity">
    <reaction evidence="11">
        <text>all-trans-octaprenyl diphosphate + 4-hydroxybenzoate = 4-hydroxy-3-(all-trans-octaprenyl)benzoate + diphosphate</text>
        <dbReference type="Rhea" id="RHEA:27782"/>
        <dbReference type="ChEBI" id="CHEBI:1617"/>
        <dbReference type="ChEBI" id="CHEBI:17879"/>
        <dbReference type="ChEBI" id="CHEBI:33019"/>
        <dbReference type="ChEBI" id="CHEBI:57711"/>
        <dbReference type="EC" id="2.5.1.39"/>
    </reaction>
</comment>
<keyword evidence="8 11" id="KW-0812">Transmembrane</keyword>
<evidence type="ECO:0000256" key="8">
    <source>
        <dbReference type="ARBA" id="ARBA00022692"/>
    </source>
</evidence>
<evidence type="ECO:0000313" key="14">
    <source>
        <dbReference type="Proteomes" id="UP001378188"/>
    </source>
</evidence>
<comment type="pathway">
    <text evidence="11">Cofactor biosynthesis; ubiquinone biosynthesis.</text>
</comment>
<evidence type="ECO:0000256" key="9">
    <source>
        <dbReference type="ARBA" id="ARBA00022989"/>
    </source>
</evidence>
<dbReference type="InterPro" id="IPR030470">
    <property type="entry name" value="UbiA_prenylTrfase_CS"/>
</dbReference>
<feature type="transmembrane region" description="Helical" evidence="11">
    <location>
        <begin position="236"/>
        <end position="254"/>
    </location>
</feature>
<keyword evidence="14" id="KW-1185">Reference proteome</keyword>
<feature type="transmembrane region" description="Helical" evidence="11">
    <location>
        <begin position="68"/>
        <end position="91"/>
    </location>
</feature>
<evidence type="ECO:0000256" key="10">
    <source>
        <dbReference type="ARBA" id="ARBA00023136"/>
    </source>
</evidence>
<feature type="transmembrane region" description="Helical" evidence="11">
    <location>
        <begin position="40"/>
        <end position="62"/>
    </location>
</feature>
<dbReference type="FunFam" id="1.10.357.140:FF:000003">
    <property type="entry name" value="4-hydroxybenzoate polyprenyltransferase, mitochondrial"/>
    <property type="match status" value="1"/>
</dbReference>
<keyword evidence="6 11" id="KW-0808">Transferase</keyword>
<evidence type="ECO:0000256" key="2">
    <source>
        <dbReference type="ARBA" id="ARBA00004141"/>
    </source>
</evidence>
<dbReference type="RefSeq" id="WP_340328738.1">
    <property type="nucleotide sequence ID" value="NZ_JAZHOF010000002.1"/>
</dbReference>
<name>A0AAW9RBY1_9HYPH</name>
<dbReference type="PANTHER" id="PTHR11048">
    <property type="entry name" value="PRENYLTRANSFERASES"/>
    <property type="match status" value="1"/>
</dbReference>
<dbReference type="InterPro" id="IPR006370">
    <property type="entry name" value="HB_polyprenyltransferase-like"/>
</dbReference>
<evidence type="ECO:0000256" key="7">
    <source>
        <dbReference type="ARBA" id="ARBA00022688"/>
    </source>
</evidence>
<sequence>MTQGTDTTATIDAVRDHWVARLAPAWAKPYLRMARIDRPIGWWLLLWPCWWSTALAAVAAGAPWPNPWHIVLFLVGAISMRGAGCVWNDIVDRDIDAKVERTRKRPIPSGQVSVLQAAVFMASLCLIGLLVLLQFNWFAVGVGFASVLIVVVYPLMKRVTWWPQFVLGLAFNWGALMGWAAAFGSLSWAPLLLYVGGIAWTIGYDTIYAHQDIADDELIGVHSTARLFGGRTREMVALFFALATLLFGLAFHAAGAGWPAWLGLFAAAAQMVWQVATFRYDDPARCLRLFRSNRDYGWILFAGLVADAAISAL</sequence>
<evidence type="ECO:0000256" key="1">
    <source>
        <dbReference type="ARBA" id="ARBA00001946"/>
    </source>
</evidence>
<keyword evidence="11" id="KW-0460">Magnesium</keyword>
<proteinExistence type="inferred from homology"/>
<dbReference type="InterPro" id="IPR044878">
    <property type="entry name" value="UbiA_sf"/>
</dbReference>
<dbReference type="EMBL" id="JAZHOF010000002">
    <property type="protein sequence ID" value="MEJ8571049.1"/>
    <property type="molecule type" value="Genomic_DNA"/>
</dbReference>
<keyword evidence="4 11" id="KW-1003">Cell membrane</keyword>
<comment type="caution">
    <text evidence="13">The sequence shown here is derived from an EMBL/GenBank/DDBJ whole genome shotgun (WGS) entry which is preliminary data.</text>
</comment>
<feature type="transmembrane region" description="Helical" evidence="11">
    <location>
        <begin position="188"/>
        <end position="207"/>
    </location>
</feature>
<dbReference type="InterPro" id="IPR000537">
    <property type="entry name" value="UbiA_prenyltransferase"/>
</dbReference>
<keyword evidence="9 11" id="KW-1133">Transmembrane helix</keyword>
<feature type="transmembrane region" description="Helical" evidence="11">
    <location>
        <begin position="162"/>
        <end position="182"/>
    </location>
</feature>
<dbReference type="FunFam" id="1.20.120.1780:FF:000001">
    <property type="entry name" value="4-hydroxybenzoate octaprenyltransferase"/>
    <property type="match status" value="1"/>
</dbReference>
<dbReference type="NCBIfam" id="TIGR01474">
    <property type="entry name" value="ubiA_proteo"/>
    <property type="match status" value="1"/>
</dbReference>
<keyword evidence="10 11" id="KW-0472">Membrane</keyword>
<keyword evidence="7 11" id="KW-0831">Ubiquinone biosynthesis</keyword>
<comment type="similarity">
    <text evidence="3 11">Belongs to the UbiA prenyltransferase family.</text>
</comment>
<keyword evidence="5 11" id="KW-0997">Cell inner membrane</keyword>
<dbReference type="PROSITE" id="PS00943">
    <property type="entry name" value="UBIA"/>
    <property type="match status" value="1"/>
</dbReference>
<dbReference type="HAMAP" id="MF_01635">
    <property type="entry name" value="UbiA"/>
    <property type="match status" value="1"/>
</dbReference>
<evidence type="ECO:0000256" key="5">
    <source>
        <dbReference type="ARBA" id="ARBA00022519"/>
    </source>
</evidence>
<dbReference type="Pfam" id="PF01040">
    <property type="entry name" value="UbiA"/>
    <property type="match status" value="1"/>
</dbReference>
<dbReference type="Gene3D" id="1.20.120.1780">
    <property type="entry name" value="UbiA prenyltransferase"/>
    <property type="match status" value="1"/>
</dbReference>
<feature type="transmembrane region" description="Helical" evidence="11">
    <location>
        <begin position="112"/>
        <end position="131"/>
    </location>
</feature>
<comment type="cofactor">
    <cofactor evidence="1 11">
        <name>Mg(2+)</name>
        <dbReference type="ChEBI" id="CHEBI:18420"/>
    </cofactor>
</comment>
<evidence type="ECO:0000256" key="3">
    <source>
        <dbReference type="ARBA" id="ARBA00005985"/>
    </source>
</evidence>
<comment type="subcellular location">
    <subcellularLocation>
        <location evidence="11">Cell inner membrane</location>
        <topology evidence="11">Multi-pass membrane protein</topology>
    </subcellularLocation>
    <subcellularLocation>
        <location evidence="2">Membrane</location>
        <topology evidence="2">Multi-pass membrane protein</topology>
    </subcellularLocation>
</comment>
<dbReference type="GO" id="GO:0005886">
    <property type="term" value="C:plasma membrane"/>
    <property type="evidence" value="ECO:0007669"/>
    <property type="project" value="UniProtKB-SubCell"/>
</dbReference>
<protein>
    <recommendedName>
        <fullName evidence="11 12">4-hydroxybenzoate octaprenyltransferase</fullName>
        <ecNumber evidence="11 12">2.5.1.39</ecNumber>
    </recommendedName>
    <alternativeName>
        <fullName evidence="11">4-HB polyprenyltransferase</fullName>
    </alternativeName>
</protein>
<evidence type="ECO:0000313" key="13">
    <source>
        <dbReference type="EMBL" id="MEJ8571049.1"/>
    </source>
</evidence>
<dbReference type="GO" id="GO:0008412">
    <property type="term" value="F:4-hydroxybenzoate polyprenyltransferase activity"/>
    <property type="evidence" value="ECO:0007669"/>
    <property type="project" value="UniProtKB-UniRule"/>
</dbReference>
<dbReference type="AlphaFoldDB" id="A0AAW9RBY1"/>
<reference evidence="13 14" key="1">
    <citation type="submission" date="2024-02" db="EMBL/GenBank/DDBJ databases">
        <title>Genome analysis and characterization of Microbaculum marinisediminis sp. nov., isolated from marine sediment.</title>
        <authorList>
            <person name="Du Z.-J."/>
            <person name="Ye Y.-Q."/>
            <person name="Zhang Z.-R."/>
            <person name="Yuan S.-M."/>
            <person name="Zhang X.-Y."/>
        </authorList>
    </citation>
    <scope>NUCLEOTIDE SEQUENCE [LARGE SCALE GENOMIC DNA]</scope>
    <source>
        <strain evidence="13 14">SDUM1044001</strain>
    </source>
</reference>
<dbReference type="Gene3D" id="1.10.357.140">
    <property type="entry name" value="UbiA prenyltransferase"/>
    <property type="match status" value="1"/>
</dbReference>
<dbReference type="EC" id="2.5.1.39" evidence="11 12"/>
<accession>A0AAW9RBY1</accession>
<feature type="transmembrane region" description="Helical" evidence="11">
    <location>
        <begin position="137"/>
        <end position="155"/>
    </location>
</feature>
<dbReference type="Proteomes" id="UP001378188">
    <property type="component" value="Unassembled WGS sequence"/>
</dbReference>
<evidence type="ECO:0000256" key="12">
    <source>
        <dbReference type="NCBIfam" id="TIGR01474"/>
    </source>
</evidence>
<organism evidence="13 14">
    <name type="scientific">Microbaculum marinum</name>
    <dbReference type="NCBI Taxonomy" id="1764581"/>
    <lineage>
        <taxon>Bacteria</taxon>
        <taxon>Pseudomonadati</taxon>
        <taxon>Pseudomonadota</taxon>
        <taxon>Alphaproteobacteria</taxon>
        <taxon>Hyphomicrobiales</taxon>
        <taxon>Tepidamorphaceae</taxon>
        <taxon>Microbaculum</taxon>
    </lineage>
</organism>
<dbReference type="InterPro" id="IPR039653">
    <property type="entry name" value="Prenyltransferase"/>
</dbReference>
<evidence type="ECO:0000256" key="6">
    <source>
        <dbReference type="ARBA" id="ARBA00022679"/>
    </source>
</evidence>
<comment type="function">
    <text evidence="11">Catalyzes the prenylation of para-hydroxybenzoate (PHB) with an all-trans polyprenyl group. Mediates the second step in the final reaction sequence of ubiquinone-8 (UQ-8) biosynthesis, which is the condensation of the polyisoprenoid side chain with PHB, generating the first membrane-bound Q intermediate 3-octaprenyl-4-hydroxybenzoate.</text>
</comment>